<comment type="caution">
    <text evidence="3">The sequence shown here is derived from an EMBL/GenBank/DDBJ whole genome shotgun (WGS) entry which is preliminary data.</text>
</comment>
<dbReference type="InterPro" id="IPR002110">
    <property type="entry name" value="Ankyrin_rpt"/>
</dbReference>
<organism evidence="3 4">
    <name type="scientific">Seminavis robusta</name>
    <dbReference type="NCBI Taxonomy" id="568900"/>
    <lineage>
        <taxon>Eukaryota</taxon>
        <taxon>Sar</taxon>
        <taxon>Stramenopiles</taxon>
        <taxon>Ochrophyta</taxon>
        <taxon>Bacillariophyta</taxon>
        <taxon>Bacillariophyceae</taxon>
        <taxon>Bacillariophycidae</taxon>
        <taxon>Naviculales</taxon>
        <taxon>Naviculaceae</taxon>
        <taxon>Seminavis</taxon>
    </lineage>
</organism>
<dbReference type="PANTHER" id="PTHR24186:SF38">
    <property type="entry name" value="ANKYRIN REPEAT FAMILY PROTEIN"/>
    <property type="match status" value="1"/>
</dbReference>
<proteinExistence type="predicted"/>
<dbReference type="EMBL" id="CAICTM010002397">
    <property type="protein sequence ID" value="CAB9529089.1"/>
    <property type="molecule type" value="Genomic_DNA"/>
</dbReference>
<name>A0A9N8F052_9STRA</name>
<dbReference type="PANTHER" id="PTHR24186">
    <property type="entry name" value="PROTEIN PHOSPHATASE 1 REGULATORY SUBUNIT"/>
    <property type="match status" value="1"/>
</dbReference>
<accession>A0A9N8F052</accession>
<keyword evidence="4" id="KW-1185">Reference proteome</keyword>
<gene>
    <name evidence="3" type="ORF">SEMRO_2399_G326180.1</name>
</gene>
<dbReference type="Pfam" id="PF12796">
    <property type="entry name" value="Ank_2"/>
    <property type="match status" value="1"/>
</dbReference>
<dbReference type="Gene3D" id="1.25.40.20">
    <property type="entry name" value="Ankyrin repeat-containing domain"/>
    <property type="match status" value="1"/>
</dbReference>
<dbReference type="InterPro" id="IPR036770">
    <property type="entry name" value="Ankyrin_rpt-contain_sf"/>
</dbReference>
<dbReference type="GO" id="GO:0005886">
    <property type="term" value="C:plasma membrane"/>
    <property type="evidence" value="ECO:0007669"/>
    <property type="project" value="TreeGrafter"/>
</dbReference>
<dbReference type="Proteomes" id="UP001153069">
    <property type="component" value="Unassembled WGS sequence"/>
</dbReference>
<dbReference type="AlphaFoldDB" id="A0A9N8F052"/>
<evidence type="ECO:0000256" key="1">
    <source>
        <dbReference type="ARBA" id="ARBA00022737"/>
    </source>
</evidence>
<keyword evidence="2" id="KW-0040">ANK repeat</keyword>
<keyword evidence="1" id="KW-0677">Repeat</keyword>
<evidence type="ECO:0000256" key="2">
    <source>
        <dbReference type="ARBA" id="ARBA00023043"/>
    </source>
</evidence>
<evidence type="ECO:0000313" key="4">
    <source>
        <dbReference type="Proteomes" id="UP001153069"/>
    </source>
</evidence>
<dbReference type="SMART" id="SM00248">
    <property type="entry name" value="ANK"/>
    <property type="match status" value="3"/>
</dbReference>
<reference evidence="3" key="1">
    <citation type="submission" date="2020-06" db="EMBL/GenBank/DDBJ databases">
        <authorList>
            <consortium name="Plant Systems Biology data submission"/>
        </authorList>
    </citation>
    <scope>NUCLEOTIDE SEQUENCE</scope>
    <source>
        <strain evidence="3">D6</strain>
    </source>
</reference>
<protein>
    <submittedName>
        <fullName evidence="3">Uncharacterized protein</fullName>
    </submittedName>
</protein>
<evidence type="ECO:0000313" key="3">
    <source>
        <dbReference type="EMBL" id="CAB9529089.1"/>
    </source>
</evidence>
<sequence>MAAYEMAIYSDSDGEQWYEEEESTAPDSVLLSLVQSYDWAGTLARIASHPDEARAVGVQGRKPLHVACDHDAPAVVVQALLKVHPEASTMVGTSNMNPLHITCSSQHASVHVIRVLLEGGVPYQTQMRDVDGDTPLHAACRCGAPIEVLEVLLRANPHAVCERDYEGLTPLLRLWVRYFVILGDDVIHGVKGPADLTGELGEAWRKTELLLRYAYHGTDAGNNRDGIPGLTKGMSAQDGALHTAFQAVHATAAVDCPRPVVKIATIIYPHQADELESGTGLTPLLIAAKAPIFKVRDLSDEGYLLEDRIHGDVTDSDENNQEDDDASPQASVIEILLNASAESACVPDPKGRLPLHLALEAGKRWNQGVRDIISCYSDALGVVDPVTGMVPFQLAAEGSKTDLSTIFETIRSNPSMLRLSRKGDDEASLGKLKSS</sequence>
<dbReference type="OrthoDB" id="40369at2759"/>
<dbReference type="SUPFAM" id="SSF48403">
    <property type="entry name" value="Ankyrin repeat"/>
    <property type="match status" value="1"/>
</dbReference>